<dbReference type="OrthoDB" id="2266637at2759"/>
<proteinExistence type="predicted"/>
<sequence length="286" mass="32734">MVYRKISRDFKECALSLWQRGWDVNNIADILCVSRASIYRWQANLDDYGTVIRPSIRGAPRILSRLVMTAVHTLFETDHDLYLDELVYWLAVNHNVAILKTALHDNLKQTGLTQKLLHKVAVECDEQLRQQWRDLISGDEVSGDGVEFVCVDETSKDERTFARRYGRAYRGEHAELTDVFMQGDRYSLLCAMTVDGYIAAEVVEGLFDSLQFYRFIEEQVLPQMNPFPEARSVLVLDNCRIHHTDPLVAIVQAAGMSYFILGVSGRRSARQFRGLCATFSLPFMTP</sequence>
<dbReference type="InterPro" id="IPR038717">
    <property type="entry name" value="Tc1-like_DDE_dom"/>
</dbReference>
<dbReference type="Proteomes" id="UP001140091">
    <property type="component" value="Unassembled WGS sequence"/>
</dbReference>
<reference evidence="2" key="1">
    <citation type="submission" date="2022-06" db="EMBL/GenBank/DDBJ databases">
        <title>Genome Sequence of Candolleomyces eurysporus.</title>
        <authorList>
            <person name="Buettner E."/>
        </authorList>
    </citation>
    <scope>NUCLEOTIDE SEQUENCE</scope>
    <source>
        <strain evidence="2">VTCC 930004</strain>
    </source>
</reference>
<keyword evidence="3" id="KW-1185">Reference proteome</keyword>
<dbReference type="PANTHER" id="PTHR46564:SF1">
    <property type="entry name" value="TRANSPOSASE"/>
    <property type="match status" value="1"/>
</dbReference>
<dbReference type="Gene3D" id="3.30.420.10">
    <property type="entry name" value="Ribonuclease H-like superfamily/Ribonuclease H"/>
    <property type="match status" value="1"/>
</dbReference>
<gene>
    <name evidence="2" type="ORF">H1R20_g823</name>
</gene>
<evidence type="ECO:0000313" key="3">
    <source>
        <dbReference type="Proteomes" id="UP001140091"/>
    </source>
</evidence>
<dbReference type="AlphaFoldDB" id="A0A9W8JNV5"/>
<dbReference type="PANTHER" id="PTHR46564">
    <property type="entry name" value="TRANSPOSASE"/>
    <property type="match status" value="1"/>
</dbReference>
<feature type="non-terminal residue" evidence="2">
    <location>
        <position position="1"/>
    </location>
</feature>
<dbReference type="Pfam" id="PF13358">
    <property type="entry name" value="DDE_3"/>
    <property type="match status" value="1"/>
</dbReference>
<protein>
    <recommendedName>
        <fullName evidence="1">Tc1-like transposase DDE domain-containing protein</fullName>
    </recommendedName>
</protein>
<evidence type="ECO:0000313" key="2">
    <source>
        <dbReference type="EMBL" id="KAJ2936269.1"/>
    </source>
</evidence>
<dbReference type="GO" id="GO:0003676">
    <property type="term" value="F:nucleic acid binding"/>
    <property type="evidence" value="ECO:0007669"/>
    <property type="project" value="InterPro"/>
</dbReference>
<dbReference type="InterPro" id="IPR009057">
    <property type="entry name" value="Homeodomain-like_sf"/>
</dbReference>
<feature type="domain" description="Tc1-like transposase DDE" evidence="1">
    <location>
        <begin position="148"/>
        <end position="256"/>
    </location>
</feature>
<dbReference type="InterPro" id="IPR036397">
    <property type="entry name" value="RNaseH_sf"/>
</dbReference>
<dbReference type="EMBL" id="JANBPK010000117">
    <property type="protein sequence ID" value="KAJ2936269.1"/>
    <property type="molecule type" value="Genomic_DNA"/>
</dbReference>
<accession>A0A9W8JNV5</accession>
<dbReference type="SUPFAM" id="SSF46689">
    <property type="entry name" value="Homeodomain-like"/>
    <property type="match status" value="1"/>
</dbReference>
<organism evidence="2 3">
    <name type="scientific">Candolleomyces eurysporus</name>
    <dbReference type="NCBI Taxonomy" id="2828524"/>
    <lineage>
        <taxon>Eukaryota</taxon>
        <taxon>Fungi</taxon>
        <taxon>Dikarya</taxon>
        <taxon>Basidiomycota</taxon>
        <taxon>Agaricomycotina</taxon>
        <taxon>Agaricomycetes</taxon>
        <taxon>Agaricomycetidae</taxon>
        <taxon>Agaricales</taxon>
        <taxon>Agaricineae</taxon>
        <taxon>Psathyrellaceae</taxon>
        <taxon>Candolleomyces</taxon>
    </lineage>
</organism>
<comment type="caution">
    <text evidence="2">The sequence shown here is derived from an EMBL/GenBank/DDBJ whole genome shotgun (WGS) entry which is preliminary data.</text>
</comment>
<evidence type="ECO:0000259" key="1">
    <source>
        <dbReference type="Pfam" id="PF13358"/>
    </source>
</evidence>
<name>A0A9W8JNV5_9AGAR</name>